<protein>
    <submittedName>
        <fullName evidence="1">Uncharacterized protein</fullName>
    </submittedName>
</protein>
<dbReference type="EMBL" id="NJPP01000018">
    <property type="protein sequence ID" value="PIT69696.1"/>
    <property type="molecule type" value="Genomic_DNA"/>
</dbReference>
<name>A0A2M6UU31_9HYPH</name>
<gene>
    <name evidence="1" type="ORF">CEV08_05700</name>
</gene>
<dbReference type="RefSeq" id="WP_100130739.1">
    <property type="nucleotide sequence ID" value="NZ_CADDYJ010000001.1"/>
</dbReference>
<organism evidence="1 2">
    <name type="scientific">Bartonella tribocorum</name>
    <dbReference type="NCBI Taxonomy" id="85701"/>
    <lineage>
        <taxon>Bacteria</taxon>
        <taxon>Pseudomonadati</taxon>
        <taxon>Pseudomonadota</taxon>
        <taxon>Alphaproteobacteria</taxon>
        <taxon>Hyphomicrobiales</taxon>
        <taxon>Bartonellaceae</taxon>
        <taxon>Bartonella</taxon>
    </lineage>
</organism>
<proteinExistence type="predicted"/>
<reference evidence="1 2" key="1">
    <citation type="submission" date="2017-06" db="EMBL/GenBank/DDBJ databases">
        <title>Draft genome of Bartonella tribocorum C635.</title>
        <authorList>
            <person name="Hadjadj L."/>
            <person name="Jiyipong T."/>
            <person name="Diene S.M."/>
            <person name="Morand S."/>
            <person name="Rolain J.-M."/>
        </authorList>
    </citation>
    <scope>NUCLEOTIDE SEQUENCE [LARGE SCALE GENOMIC DNA]</scope>
    <source>
        <strain evidence="1 2">C635</strain>
    </source>
</reference>
<comment type="caution">
    <text evidence="1">The sequence shown here is derived from an EMBL/GenBank/DDBJ whole genome shotgun (WGS) entry which is preliminary data.</text>
</comment>
<accession>A0A2M6UU31</accession>
<dbReference type="OrthoDB" id="8115187at2"/>
<dbReference type="AlphaFoldDB" id="A0A2M6UU31"/>
<sequence length="132" mass="15395">MVAAYNLWTPEAKREILNPYSEVERLEAMLACSFKAVSGGFKHLPVRYIIDPPHGLFDAALARQIVIHILHYQFEVPRRRLVAMQERERTAVARSLRTINRRLEEPVFAKAYRKWAGRAMDLFFKEIRKVAA</sequence>
<evidence type="ECO:0000313" key="1">
    <source>
        <dbReference type="EMBL" id="PIT69696.1"/>
    </source>
</evidence>
<dbReference type="Proteomes" id="UP000230791">
    <property type="component" value="Unassembled WGS sequence"/>
</dbReference>
<evidence type="ECO:0000313" key="2">
    <source>
        <dbReference type="Proteomes" id="UP000230791"/>
    </source>
</evidence>